<dbReference type="SUPFAM" id="SSF52777">
    <property type="entry name" value="CoA-dependent acyltransferases"/>
    <property type="match status" value="1"/>
</dbReference>
<dbReference type="GO" id="GO:0016747">
    <property type="term" value="F:acyltransferase activity, transferring groups other than amino-acyl groups"/>
    <property type="evidence" value="ECO:0007669"/>
    <property type="project" value="TreeGrafter"/>
</dbReference>
<feature type="compositionally biased region" description="Acidic residues" evidence="2">
    <location>
        <begin position="921"/>
        <end position="933"/>
    </location>
</feature>
<dbReference type="PANTHER" id="PTHR31642">
    <property type="entry name" value="TRICHOTHECENE 3-O-ACETYLTRANSFERASE"/>
    <property type="match status" value="1"/>
</dbReference>
<feature type="region of interest" description="Disordered" evidence="2">
    <location>
        <begin position="880"/>
        <end position="956"/>
    </location>
</feature>
<evidence type="ECO:0000313" key="3">
    <source>
        <dbReference type="EMBL" id="RHY33765.1"/>
    </source>
</evidence>
<evidence type="ECO:0000313" key="4">
    <source>
        <dbReference type="Proteomes" id="UP000285060"/>
    </source>
</evidence>
<gene>
    <name evidence="3" type="ORF">DYB32_001433</name>
</gene>
<comment type="caution">
    <text evidence="3">The sequence shown here is derived from an EMBL/GenBank/DDBJ whole genome shotgun (WGS) entry which is preliminary data.</text>
</comment>
<keyword evidence="1" id="KW-0808">Transferase</keyword>
<dbReference type="Proteomes" id="UP000285060">
    <property type="component" value="Unassembled WGS sequence"/>
</dbReference>
<dbReference type="Gene3D" id="3.30.559.10">
    <property type="entry name" value="Chloramphenicol acetyltransferase-like domain"/>
    <property type="match status" value="2"/>
</dbReference>
<reference evidence="3 4" key="1">
    <citation type="submission" date="2018-08" db="EMBL/GenBank/DDBJ databases">
        <title>Aphanomyces genome sequencing and annotation.</title>
        <authorList>
            <person name="Minardi D."/>
            <person name="Oidtmann B."/>
            <person name="Van Der Giezen M."/>
            <person name="Studholme D.J."/>
        </authorList>
    </citation>
    <scope>NUCLEOTIDE SEQUENCE [LARGE SCALE GENOMIC DNA]</scope>
    <source>
        <strain evidence="3 4">NJM0002</strain>
    </source>
</reference>
<dbReference type="VEuPathDB" id="FungiDB:H310_05940"/>
<dbReference type="InterPro" id="IPR050317">
    <property type="entry name" value="Plant_Fungal_Acyltransferase"/>
</dbReference>
<dbReference type="EMBL" id="QUSY01000060">
    <property type="protein sequence ID" value="RHY33765.1"/>
    <property type="molecule type" value="Genomic_DNA"/>
</dbReference>
<dbReference type="PANTHER" id="PTHR31642:SF310">
    <property type="entry name" value="FATTY ALCOHOL:CAFFEOYL-COA ACYLTRANSFERASE"/>
    <property type="match status" value="1"/>
</dbReference>
<evidence type="ECO:0000256" key="2">
    <source>
        <dbReference type="SAM" id="MobiDB-lite"/>
    </source>
</evidence>
<proteinExistence type="predicted"/>
<dbReference type="Pfam" id="PF02458">
    <property type="entry name" value="Transferase"/>
    <property type="match status" value="1"/>
</dbReference>
<dbReference type="InterPro" id="IPR023213">
    <property type="entry name" value="CAT-like_dom_sf"/>
</dbReference>
<feature type="compositionally biased region" description="Polar residues" evidence="2">
    <location>
        <begin position="904"/>
        <end position="919"/>
    </location>
</feature>
<organism evidence="3 4">
    <name type="scientific">Aphanomyces invadans</name>
    <dbReference type="NCBI Taxonomy" id="157072"/>
    <lineage>
        <taxon>Eukaryota</taxon>
        <taxon>Sar</taxon>
        <taxon>Stramenopiles</taxon>
        <taxon>Oomycota</taxon>
        <taxon>Saprolegniomycetes</taxon>
        <taxon>Saprolegniales</taxon>
        <taxon>Verrucalvaceae</taxon>
        <taxon>Aphanomyces</taxon>
    </lineage>
</organism>
<feature type="compositionally biased region" description="Basic and acidic residues" evidence="2">
    <location>
        <begin position="947"/>
        <end position="956"/>
    </location>
</feature>
<keyword evidence="4" id="KW-1185">Reference proteome</keyword>
<sequence>MSGRGSRAEYENDIVDQHDLHELFHGSEVSFCKSNPYLIGPDDPVSLVLNVKNIEALTIQLFEINLSDHFLKTFRPIKGDISLDGLLPNEEMRVRFDHVPSHVRVQHRVEFPSMQLSRRGVFVVEVVGQNTACRAVVRKGFLRFTQEVTAKGHELVVFDEESRVILDCVAAMPDVLDKSKQHSYAASPDGRIVIPFFTAVDASGEDPVRKSTPIFIGHGTFGTLGTLDYCEESYKVKANIHIDSEQLVPVGTKANVLIRSKLYVNGCPTSLSLLKSVILSVEFTSETNIQTKKEFRNLTLPNDSTDLTTSIDIPPEAVSFKVTFKGEVASLHSVDKSTSTARATRLCQVSDWKHFDIPHPTRDDTLFNPYLKTIQGGSGDEYIVLMLGHNGEGVPNVETQVRLHHLAFETPISQTLVSNELGIISLGGLRHVKSIHIDVNDRQHSWNLPNWTDDGDVREIQCAMSLKNVLIPVPHGIREDLGPWIQNQAVTVFKIYTVKSRRIQQRIDSQVYLSVGPGSSLIFKPLTVGEFDVVVKPIHAAYRITVGESEIAGFVKAQGGALLKADRTSPVMIRNLHVVDRQLKIFGVNATPQTRAQVILRRFVSHVPLSNVLKQDMNDDQTIRKHKMDAPQSEYFESKRIGDEYAYILERRAFANQHPNSKLLQGNRLAAASLLLNPFKAQKTVEATLADAKQGEEYGKCREADRSRLERLDAFAQHSSGRRVYDSLEHAFGLLDALTDHNMLYNEYIKVWPSLDLATKQAIYSQDASNELNVFLYKKDKPFFDAVVLPIVQSKFVKDFVDWYLLDAQSVLQTYFVNPAKFSKLALIEKLLLAERLAPANSAAVCRYVIRVVEAYYGESTVTKLDTVFEHVMTAKSTDQTDLVQYREDDQPEPAYSPTAPLFSPTSPAYNPTTAMQMTSNDDESDEDGDDESWEHISEEDGDGNDDNSRTKIEPTMKKRRIFQAPGATYKVKERRYHDGKDEPQLHCGGLVPTQQAVQDKAWTGSGINQFWLDYARHLLVPSPENKFLSASFPEACSTFAESMLALAVLDLPFVGGTWTTRTTPADPTTLEMNTTTPVIVFFEDIRPQSEQDLSDDIAMVGSNLIVTQTIFDPRDSNLTQGQLKLVKEFVRATRYGLQVTVSNLSPLATPPLNLLVQIPEGAIPVSHGSYYTRNTTFTLSGNETETTVVYFYFPMEGIFSHFAAHVAIRGQTVRWADESPMSPSSITVVAESKTVDITSWKDVSSRGSLETVLHFLRSHHKLESVDWITIAWRLKDRATYETLLQFLRQHFVYSEVVWQYSFLFNDTVAMAELMQRRLSAYEVGPGLSLPSLLPLAVFNTEGRFADMCLEFAEFTPFILRRTHLMKGNKVIPNQDIREAFRVLCHTLCLLPKLADEHYLVLVYFMVLLNCMDKALDLFGRVTERAAMTFPLQYDYMNGFLDFFRDDPTFPTARAVAMKYAKAAYVARHRCGDLFKRLQDQLNELDQLTQETSVVSVPSSSDQDVSIELTMKKGSFVITQRGTRVDKCVIKYYPVDVEVMFSREPFAGQDARVSSCISLIQPRATTEIVLSPGGATTMSVPPALEATQMLVVASPVGYPELEMVKPHFCDSMDVHFSLDEGLVQVFAGRRPLSKAYVKVFVRTKASSTSAKFYKDGYTDICGRFNYMAINDTKLLLDVSKLALLILHPDHGAVIRQVSPPISISLEGDQRPEPPLVSLVLRLGPLELLSAGRWLPITLVYATSVHDAAILRSSLATALSYHPIFAGRMHWTSPSTSHAVASRFSVRVDSETSGAMFSEGTSPLALHDIVVSPTSSNWAARERIVSHCFRSPTSPNAGHRDVRCLIREATPLLHVSVVHLHGGGTIVCAEFAHAIADGASCFEFLSCWAAAISNYSAHSTTCKRRRQDAPSWFQGPHDWIYPAICNHPLRLAAPSKWLFVSSTPKAYQAVAKGARVVRSSVYRLSSTQLRHLKATASSAWHLHRISTNDAVSALIWRITSSLSTRVNRPSHLRMLLNFRRVLHLPPHVTGNMVYSIVASDSPAAPAATSSTTRLAHLCREAVESSKFHVVADLATIYATPWTRIFWSEPADSTAGVTYVTNLSCYNFCSLPLLPDVPSALADLRCAVDQLESPYGAFPYLFQLYADPTSGMRVVAHLPSNTSDEFAALWQQLVPPHDVTRTVCDFK</sequence>
<protein>
    <submittedName>
        <fullName evidence="3">Uncharacterized protein</fullName>
    </submittedName>
</protein>
<name>A0A418B6M4_9STRA</name>
<dbReference type="VEuPathDB" id="FungiDB:H310_05939"/>
<accession>A0A418B6M4</accession>
<evidence type="ECO:0000256" key="1">
    <source>
        <dbReference type="ARBA" id="ARBA00022679"/>
    </source>
</evidence>